<dbReference type="RefSeq" id="WP_264205980.1">
    <property type="nucleotide sequence ID" value="NZ_JAOZEW010000008.1"/>
</dbReference>
<dbReference type="InterPro" id="IPR029058">
    <property type="entry name" value="AB_hydrolase_fold"/>
</dbReference>
<dbReference type="AlphaFoldDB" id="A0A9X2ZBE8"/>
<dbReference type="PANTHER" id="PTHR23024">
    <property type="entry name" value="ARYLACETAMIDE DEACETYLASE"/>
    <property type="match status" value="1"/>
</dbReference>
<keyword evidence="3" id="KW-1185">Reference proteome</keyword>
<dbReference type="Gene3D" id="3.40.50.1820">
    <property type="entry name" value="alpha/beta hydrolase"/>
    <property type="match status" value="1"/>
</dbReference>
<sequence>MESTIKKIDNGLWKAITNSPFNEIDYENLLANNPAKIREEEMNLSLKEEPLDVPKQLDVKNIQIPSSDKSRMISSRVYRPKGKQHLPILLYFHGGAFIYGTPEQYDFLFFGLALDVDMIIVSVDYRLAPEHPFPAGMQDGYDTLLWLSKYADEIGGNQNNILIGGSSAGATIAASITQQARDKKEVEIRYQYLLYPPMSHLLQTLSMNELANAPMQTKKAAEWMWKHYLQHKITQPPKYAVPLLGENFNNLPNATIIVCELDPLKDEGKIYAQKLQKAGVLVDLLEIKEAVHAFDFFSCSLSDTFYARQTELFKQILNQEQ</sequence>
<dbReference type="EMBL" id="JAOZEW010000008">
    <property type="protein sequence ID" value="MCV9927849.1"/>
    <property type="molecule type" value="Genomic_DNA"/>
</dbReference>
<dbReference type="SUPFAM" id="SSF53474">
    <property type="entry name" value="alpha/beta-Hydrolases"/>
    <property type="match status" value="1"/>
</dbReference>
<dbReference type="GO" id="GO:0016787">
    <property type="term" value="F:hydrolase activity"/>
    <property type="evidence" value="ECO:0007669"/>
    <property type="project" value="UniProtKB-KW"/>
</dbReference>
<comment type="caution">
    <text evidence="2">The sequence shown here is derived from an EMBL/GenBank/DDBJ whole genome shotgun (WGS) entry which is preliminary data.</text>
</comment>
<dbReference type="InterPro" id="IPR050466">
    <property type="entry name" value="Carboxylest/Gibb_receptor"/>
</dbReference>
<protein>
    <submittedName>
        <fullName evidence="2">Alpha/beta hydrolase</fullName>
    </submittedName>
</protein>
<organism evidence="2 3">
    <name type="scientific">Flavobacterium shii</name>
    <dbReference type="NCBI Taxonomy" id="2987687"/>
    <lineage>
        <taxon>Bacteria</taxon>
        <taxon>Pseudomonadati</taxon>
        <taxon>Bacteroidota</taxon>
        <taxon>Flavobacteriia</taxon>
        <taxon>Flavobacteriales</taxon>
        <taxon>Flavobacteriaceae</taxon>
        <taxon>Flavobacterium</taxon>
    </lineage>
</organism>
<proteinExistence type="predicted"/>
<keyword evidence="2" id="KW-0378">Hydrolase</keyword>
<reference evidence="2" key="1">
    <citation type="submission" date="2022-10" db="EMBL/GenBank/DDBJ databases">
        <title>Two novel species of Flavobacterium.</title>
        <authorList>
            <person name="Liu Q."/>
            <person name="Xin Y.-H."/>
        </authorList>
    </citation>
    <scope>NUCLEOTIDE SEQUENCE</scope>
    <source>
        <strain evidence="2">LS1R49</strain>
    </source>
</reference>
<dbReference type="Proteomes" id="UP001151079">
    <property type="component" value="Unassembled WGS sequence"/>
</dbReference>
<evidence type="ECO:0000259" key="1">
    <source>
        <dbReference type="Pfam" id="PF07859"/>
    </source>
</evidence>
<accession>A0A9X2ZBE8</accession>
<dbReference type="InterPro" id="IPR013094">
    <property type="entry name" value="AB_hydrolase_3"/>
</dbReference>
<name>A0A9X2ZBE8_9FLAO</name>
<gene>
    <name evidence="2" type="ORF">OIU83_09310</name>
</gene>
<dbReference type="Pfam" id="PF07859">
    <property type="entry name" value="Abhydrolase_3"/>
    <property type="match status" value="1"/>
</dbReference>
<evidence type="ECO:0000313" key="3">
    <source>
        <dbReference type="Proteomes" id="UP001151079"/>
    </source>
</evidence>
<evidence type="ECO:0000313" key="2">
    <source>
        <dbReference type="EMBL" id="MCV9927849.1"/>
    </source>
</evidence>
<feature type="domain" description="Alpha/beta hydrolase fold-3" evidence="1">
    <location>
        <begin position="89"/>
        <end position="294"/>
    </location>
</feature>